<evidence type="ECO:0000256" key="1">
    <source>
        <dbReference type="ARBA" id="ARBA00004418"/>
    </source>
</evidence>
<dbReference type="RefSeq" id="WP_329776164.1">
    <property type="nucleotide sequence ID" value="NZ_JAYDYW010000011.1"/>
</dbReference>
<comment type="subcellular location">
    <subcellularLocation>
        <location evidence="1">Periplasm</location>
    </subcellularLocation>
</comment>
<name>A0ABU7G7R3_9ALTE</name>
<gene>
    <name evidence="7" type="ORF">SNR37_000544</name>
</gene>
<accession>A0ABU7G7R3</accession>
<dbReference type="PANTHER" id="PTHR38102">
    <property type="entry name" value="PERIPLASMIC CHAPERONE SPY"/>
    <property type="match status" value="1"/>
</dbReference>
<feature type="chain" id="PRO_5045293662" evidence="6">
    <location>
        <begin position="22"/>
        <end position="151"/>
    </location>
</feature>
<sequence>MKKLLVTTLVGALVVAPVAFAAKSNSEGKHRGGHPAMKMMKQLDLSDEQKAQVKEIMQQHKPKADQEQRQAMYQQRMEIITSASFDQEAAQALIDIQQAKHQTRMLNMLQAQQQIYQVLTPEQQQKYQEISAKKMEKQQKRMQKGDKKAQL</sequence>
<dbReference type="Gene3D" id="1.20.120.1490">
    <property type="match status" value="1"/>
</dbReference>
<evidence type="ECO:0000256" key="2">
    <source>
        <dbReference type="ARBA" id="ARBA00008441"/>
    </source>
</evidence>
<feature type="signal peptide" evidence="6">
    <location>
        <begin position="1"/>
        <end position="21"/>
    </location>
</feature>
<protein>
    <submittedName>
        <fullName evidence="7">Spy/CpxP family protein refolding chaperone</fullName>
    </submittedName>
</protein>
<reference evidence="8" key="1">
    <citation type="submission" date="2023-07" db="EMBL/GenBank/DDBJ databases">
        <title>Draft genome sequence of Agarivorans aestuarii strain ZMCS4, a CAZymes producing bacteria isolated from the marine brown algae Clodostephus spongiosus.</title>
        <authorList>
            <person name="Lorente B."/>
            <person name="Cabral C."/>
            <person name="Frias J."/>
            <person name="Faria J."/>
            <person name="Toubarro D."/>
        </authorList>
    </citation>
    <scope>NUCLEOTIDE SEQUENCE [LARGE SCALE GENOMIC DNA]</scope>
    <source>
        <strain evidence="8">ZMCS4</strain>
    </source>
</reference>
<comment type="similarity">
    <text evidence="2">Belongs to the CpxP/Spy family.</text>
</comment>
<keyword evidence="4" id="KW-0574">Periplasm</keyword>
<keyword evidence="8" id="KW-1185">Reference proteome</keyword>
<evidence type="ECO:0000313" key="7">
    <source>
        <dbReference type="EMBL" id="MEE1675219.1"/>
    </source>
</evidence>
<dbReference type="CDD" id="cd09916">
    <property type="entry name" value="CpxP_like"/>
    <property type="match status" value="1"/>
</dbReference>
<proteinExistence type="inferred from homology"/>
<dbReference type="Proteomes" id="UP001310248">
    <property type="component" value="Unassembled WGS sequence"/>
</dbReference>
<evidence type="ECO:0000313" key="8">
    <source>
        <dbReference type="Proteomes" id="UP001310248"/>
    </source>
</evidence>
<dbReference type="InterPro" id="IPR012899">
    <property type="entry name" value="LTXXQ"/>
</dbReference>
<evidence type="ECO:0000256" key="4">
    <source>
        <dbReference type="ARBA" id="ARBA00022764"/>
    </source>
</evidence>
<feature type="region of interest" description="Disordered" evidence="5">
    <location>
        <begin position="131"/>
        <end position="151"/>
    </location>
</feature>
<comment type="caution">
    <text evidence="7">The sequence shown here is derived from an EMBL/GenBank/DDBJ whole genome shotgun (WGS) entry which is preliminary data.</text>
</comment>
<evidence type="ECO:0000256" key="5">
    <source>
        <dbReference type="SAM" id="MobiDB-lite"/>
    </source>
</evidence>
<organism evidence="7 8">
    <name type="scientific">Agarivorans aestuarii</name>
    <dbReference type="NCBI Taxonomy" id="1563703"/>
    <lineage>
        <taxon>Bacteria</taxon>
        <taxon>Pseudomonadati</taxon>
        <taxon>Pseudomonadota</taxon>
        <taxon>Gammaproteobacteria</taxon>
        <taxon>Alteromonadales</taxon>
        <taxon>Alteromonadaceae</taxon>
        <taxon>Agarivorans</taxon>
    </lineage>
</organism>
<dbReference type="InterPro" id="IPR052211">
    <property type="entry name" value="Cpx_auxiliary_protein"/>
</dbReference>
<keyword evidence="3 6" id="KW-0732">Signal</keyword>
<dbReference type="Pfam" id="PF07813">
    <property type="entry name" value="LTXXQ"/>
    <property type="match status" value="1"/>
</dbReference>
<reference evidence="7 8" key="2">
    <citation type="submission" date="2023-12" db="EMBL/GenBank/DDBJ databases">
        <authorList>
            <consortium name="Cladostephus spongiosus"/>
            <person name="Lorente B."/>
            <person name="Cabral C."/>
            <person name="Frias J."/>
            <person name="Faria J."/>
            <person name="Toubarro D."/>
        </authorList>
    </citation>
    <scope>NUCLEOTIDE SEQUENCE [LARGE SCALE GENOMIC DNA]</scope>
    <source>
        <strain evidence="7 8">ZMCS4</strain>
    </source>
</reference>
<evidence type="ECO:0000256" key="6">
    <source>
        <dbReference type="SAM" id="SignalP"/>
    </source>
</evidence>
<dbReference type="EMBL" id="JAYDYW010000011">
    <property type="protein sequence ID" value="MEE1675219.1"/>
    <property type="molecule type" value="Genomic_DNA"/>
</dbReference>
<dbReference type="PANTHER" id="PTHR38102:SF1">
    <property type="entry name" value="PERIPLASMIC CHAPERONE SPY"/>
    <property type="match status" value="1"/>
</dbReference>
<evidence type="ECO:0000256" key="3">
    <source>
        <dbReference type="ARBA" id="ARBA00022729"/>
    </source>
</evidence>